<evidence type="ECO:0000313" key="3">
    <source>
        <dbReference type="Proteomes" id="UP001260715"/>
    </source>
</evidence>
<dbReference type="GO" id="GO:0016787">
    <property type="term" value="F:hydrolase activity"/>
    <property type="evidence" value="ECO:0007669"/>
    <property type="project" value="UniProtKB-KW"/>
</dbReference>
<gene>
    <name evidence="2" type="ORF">J2W50_001084</name>
</gene>
<dbReference type="SUPFAM" id="SSF51556">
    <property type="entry name" value="Metallo-dependent hydrolases"/>
    <property type="match status" value="1"/>
</dbReference>
<keyword evidence="2" id="KW-0378">Hydrolase</keyword>
<dbReference type="Gene3D" id="3.20.20.140">
    <property type="entry name" value="Metal-dependent hydrolases"/>
    <property type="match status" value="1"/>
</dbReference>
<dbReference type="InterPro" id="IPR006311">
    <property type="entry name" value="TAT_signal"/>
</dbReference>
<organism evidence="2 3">
    <name type="scientific">Herbaspirillum frisingense</name>
    <dbReference type="NCBI Taxonomy" id="92645"/>
    <lineage>
        <taxon>Bacteria</taxon>
        <taxon>Pseudomonadati</taxon>
        <taxon>Pseudomonadota</taxon>
        <taxon>Betaproteobacteria</taxon>
        <taxon>Burkholderiales</taxon>
        <taxon>Oxalobacteraceae</taxon>
        <taxon>Herbaspirillum</taxon>
    </lineage>
</organism>
<comment type="caution">
    <text evidence="2">The sequence shown here is derived from an EMBL/GenBank/DDBJ whole genome shotgun (WGS) entry which is preliminary data.</text>
</comment>
<dbReference type="PROSITE" id="PS51318">
    <property type="entry name" value="TAT"/>
    <property type="match status" value="1"/>
</dbReference>
<evidence type="ECO:0000313" key="2">
    <source>
        <dbReference type="EMBL" id="MDR6582909.1"/>
    </source>
</evidence>
<dbReference type="InterPro" id="IPR052358">
    <property type="entry name" value="Aro_Compnd_Degr_Hydrolases"/>
</dbReference>
<dbReference type="Proteomes" id="UP001260715">
    <property type="component" value="Unassembled WGS sequence"/>
</dbReference>
<feature type="domain" description="Amidohydrolase-related" evidence="1">
    <location>
        <begin position="62"/>
        <end position="322"/>
    </location>
</feature>
<dbReference type="PANTHER" id="PTHR35563:SF2">
    <property type="entry name" value="BARREL METAL-DEPENDENT HYDROLASE, PUTATIVE (AFU_ORTHOLOGUE AFUA_1G16240)-RELATED"/>
    <property type="match status" value="1"/>
</dbReference>
<dbReference type="Pfam" id="PF04909">
    <property type="entry name" value="Amidohydro_2"/>
    <property type="match status" value="1"/>
</dbReference>
<dbReference type="InterPro" id="IPR032466">
    <property type="entry name" value="Metal_Hydrolase"/>
</dbReference>
<proteinExistence type="predicted"/>
<protein>
    <submittedName>
        <fullName evidence="2">TIM-barrel fold metal-dependent hydrolase</fullName>
    </submittedName>
</protein>
<dbReference type="EMBL" id="JAVDSJ010000001">
    <property type="protein sequence ID" value="MDR6582909.1"/>
    <property type="molecule type" value="Genomic_DNA"/>
</dbReference>
<reference evidence="2 3" key="1">
    <citation type="submission" date="2023-07" db="EMBL/GenBank/DDBJ databases">
        <title>Sorghum-associated microbial communities from plants grown in Nebraska, USA.</title>
        <authorList>
            <person name="Schachtman D."/>
        </authorList>
    </citation>
    <scope>NUCLEOTIDE SEQUENCE [LARGE SCALE GENOMIC DNA]</scope>
    <source>
        <strain evidence="2 3">596</strain>
    </source>
</reference>
<accession>A0ABU1PAF8</accession>
<dbReference type="InterPro" id="IPR006680">
    <property type="entry name" value="Amidohydro-rel"/>
</dbReference>
<sequence>METSTMHVQPSRRHFLRRSAQWAISLGAGSYLPSALAQPQPVSYPHSSGSEAASARLPADACDCHMHVYDPRFPWAPGARLLHPAATVAMYRHLQQRLGTTRNVVVTPSAYGVDNRCTLDALAQLGPRARGVAVVNDQVSDDQLQALHQAGVRGLRFNLALGSVTTVEMMEPLARRVAPLGWHLQVNMPNEVLLANRAVLARLPVPLVFDHFARIPLQADATHPVFDFVTGLMRERRASVKLSGAYLYSKRGAPDYDDVAPLARTLVQLAPSQVVWGSDWPHPTEEHKPDDARLLDVMTTWLGSDALMRTVLVDNPTRLYHF</sequence>
<dbReference type="PANTHER" id="PTHR35563">
    <property type="entry name" value="BARREL METAL-DEPENDENT HYDROLASE, PUTATIVE (AFU_ORTHOLOGUE AFUA_1G16240)-RELATED"/>
    <property type="match status" value="1"/>
</dbReference>
<keyword evidence="3" id="KW-1185">Reference proteome</keyword>
<evidence type="ECO:0000259" key="1">
    <source>
        <dbReference type="Pfam" id="PF04909"/>
    </source>
</evidence>
<name>A0ABU1PAF8_9BURK</name>